<reference evidence="2 3" key="1">
    <citation type="submission" date="2018-06" db="EMBL/GenBank/DDBJ databases">
        <authorList>
            <consortium name="Pathogen Informatics"/>
            <person name="Doyle S."/>
        </authorList>
    </citation>
    <scope>NUCLEOTIDE SEQUENCE [LARGE SCALE GENOMIC DNA]</scope>
    <source>
        <strain evidence="2 3">NCTC13315</strain>
    </source>
</reference>
<evidence type="ECO:0000313" key="3">
    <source>
        <dbReference type="Proteomes" id="UP000254968"/>
    </source>
</evidence>
<dbReference type="AlphaFoldDB" id="A0A378I439"/>
<dbReference type="Proteomes" id="UP000254968">
    <property type="component" value="Unassembled WGS sequence"/>
</dbReference>
<accession>A0A378I439</accession>
<evidence type="ECO:0000313" key="2">
    <source>
        <dbReference type="EMBL" id="STX29461.1"/>
    </source>
</evidence>
<evidence type="ECO:0000259" key="1">
    <source>
        <dbReference type="Pfam" id="PF09825"/>
    </source>
</evidence>
<feature type="domain" description="Biotin-protein ligase N-terminal" evidence="1">
    <location>
        <begin position="54"/>
        <end position="254"/>
    </location>
</feature>
<gene>
    <name evidence="2" type="ORF">NCTC13315_02004</name>
</gene>
<dbReference type="InterPro" id="IPR019197">
    <property type="entry name" value="Biotin-prot_ligase_N"/>
</dbReference>
<sequence>MRKPTEKILIAQSEGDFEPSRSDLKTLFEEYNQALFTNPDVAYFTKDTNLDGLDPKHTTIVIPGGQAMMMSLNLPVKNEVLEKLFTTGSNGVFICAGGYLAAREMRVGNKNNGLVTLSPPILDFSLGILSNFTAIGPFYPTDIYDKDTKYSAHSVQIKSSIYTLNARQIYWEGCGFVPNKLSNSLVEKEFEVVATYGDKDTYFFNNHENYDNLAAIVRKKPSGASGGFFASGIHIEAGVQNSKLLNEAKGTNRYLKNTASFFNSKQALDEVLPILSESISRKP</sequence>
<organism evidence="2 3">
    <name type="scientific">Legionella beliardensis</name>
    <dbReference type="NCBI Taxonomy" id="91822"/>
    <lineage>
        <taxon>Bacteria</taxon>
        <taxon>Pseudomonadati</taxon>
        <taxon>Pseudomonadota</taxon>
        <taxon>Gammaproteobacteria</taxon>
        <taxon>Legionellales</taxon>
        <taxon>Legionellaceae</taxon>
        <taxon>Legionella</taxon>
    </lineage>
</organism>
<keyword evidence="3" id="KW-1185">Reference proteome</keyword>
<proteinExistence type="predicted"/>
<protein>
    <submittedName>
        <fullName evidence="2">Uncharacterized conserved protein</fullName>
    </submittedName>
</protein>
<dbReference type="EMBL" id="UGNV01000001">
    <property type="protein sequence ID" value="STX29461.1"/>
    <property type="molecule type" value="Genomic_DNA"/>
</dbReference>
<dbReference type="RefSeq" id="WP_115303133.1">
    <property type="nucleotide sequence ID" value="NZ_CAAAHO010000002.1"/>
</dbReference>
<name>A0A378I439_9GAMM</name>
<dbReference type="Pfam" id="PF09825">
    <property type="entry name" value="BPL_N"/>
    <property type="match status" value="1"/>
</dbReference>